<keyword evidence="3" id="KW-1185">Reference proteome</keyword>
<evidence type="ECO:0000313" key="3">
    <source>
        <dbReference type="Proteomes" id="UP000030466"/>
    </source>
</evidence>
<evidence type="ECO:0000256" key="1">
    <source>
        <dbReference type="SAM" id="Phobius"/>
    </source>
</evidence>
<proteinExistence type="predicted"/>
<accession>A0A0A6VQY2</accession>
<dbReference type="AlphaFoldDB" id="A0A0A6VQY2"/>
<feature type="transmembrane region" description="Helical" evidence="1">
    <location>
        <begin position="83"/>
        <end position="101"/>
    </location>
</feature>
<keyword evidence="1" id="KW-1133">Transmembrane helix</keyword>
<organism evidence="2 3">
    <name type="scientific">Kocuria rosea subsp. polaris</name>
    <dbReference type="NCBI Taxonomy" id="136273"/>
    <lineage>
        <taxon>Bacteria</taxon>
        <taxon>Bacillati</taxon>
        <taxon>Actinomycetota</taxon>
        <taxon>Actinomycetes</taxon>
        <taxon>Micrococcales</taxon>
        <taxon>Micrococcaceae</taxon>
        <taxon>Kocuria</taxon>
    </lineage>
</organism>
<dbReference type="EMBL" id="JSUH01000008">
    <property type="protein sequence ID" value="KHD97420.1"/>
    <property type="molecule type" value="Genomic_DNA"/>
</dbReference>
<feature type="transmembrane region" description="Helical" evidence="1">
    <location>
        <begin position="121"/>
        <end position="141"/>
    </location>
</feature>
<sequence>MSFRRSWVWLELPVAAVILTSAALLAAIVMTDDAYEVLRKLFDKVNPGVEASTGTWVNAGLWLMTGLVAGYIALHEREHRKSWAVVSGLGIYFSLDETVMLHEHLNGLLADFEPLQSFANFVWVIPGTVLALLIAGLLLRMVLSLPHKSRNGILAGGAVFVFGSIGVESISGFVHVQQGGGSNAYDALRIVEEALEMTGVALTLAAMLHLLERCRAAEATAYRVNVQREAGSRAAR</sequence>
<evidence type="ECO:0000313" key="2">
    <source>
        <dbReference type="EMBL" id="KHD97420.1"/>
    </source>
</evidence>
<feature type="transmembrane region" description="Helical" evidence="1">
    <location>
        <begin position="55"/>
        <end position="74"/>
    </location>
</feature>
<comment type="caution">
    <text evidence="2">The sequence shown here is derived from an EMBL/GenBank/DDBJ whole genome shotgun (WGS) entry which is preliminary data.</text>
</comment>
<feature type="transmembrane region" description="Helical" evidence="1">
    <location>
        <begin position="194"/>
        <end position="211"/>
    </location>
</feature>
<name>A0A0A6VQY2_KOCRO</name>
<dbReference type="Proteomes" id="UP000030466">
    <property type="component" value="Unassembled WGS sequence"/>
</dbReference>
<feature type="transmembrane region" description="Helical" evidence="1">
    <location>
        <begin position="153"/>
        <end position="174"/>
    </location>
</feature>
<reference evidence="2 3" key="1">
    <citation type="journal article" date="2003" name="Int. J. Syst. Evol. Microbiol.">
        <title>Kocuria polaris sp. nov., an orange-pigmented psychrophilic bacterium isolated from an Antarctic cyanobacterial mat sample.</title>
        <authorList>
            <person name="Reddy G.S."/>
            <person name="Prakash J.S."/>
            <person name="Prabahar V."/>
            <person name="Matsumoto G.I."/>
            <person name="Stackebrandt E."/>
            <person name="Shivaji S."/>
        </authorList>
    </citation>
    <scope>NUCLEOTIDE SEQUENCE [LARGE SCALE GENOMIC DNA]</scope>
    <source>
        <strain evidence="2 3">CMS 76or</strain>
    </source>
</reference>
<keyword evidence="1" id="KW-0812">Transmembrane</keyword>
<keyword evidence="1" id="KW-0472">Membrane</keyword>
<protein>
    <submittedName>
        <fullName evidence="2">Uncharacterized protein</fullName>
    </submittedName>
</protein>
<gene>
    <name evidence="2" type="ORF">GY22_10555</name>
</gene>